<dbReference type="InterPro" id="IPR015927">
    <property type="entry name" value="Peptidase_S24_S26A/B/C"/>
</dbReference>
<dbReference type="InterPro" id="IPR036286">
    <property type="entry name" value="LexA/Signal_pep-like_sf"/>
</dbReference>
<dbReference type="SMART" id="SM00530">
    <property type="entry name" value="HTH_XRE"/>
    <property type="match status" value="1"/>
</dbReference>
<protein>
    <submittedName>
        <fullName evidence="5">Helix-turn-helix transcriptional regulator</fullName>
    </submittedName>
</protein>
<organism evidence="5 6">
    <name type="scientific">Serratia nevei</name>
    <dbReference type="NCBI Taxonomy" id="2703794"/>
    <lineage>
        <taxon>Bacteria</taxon>
        <taxon>Pseudomonadati</taxon>
        <taxon>Pseudomonadota</taxon>
        <taxon>Gammaproteobacteria</taxon>
        <taxon>Enterobacterales</taxon>
        <taxon>Yersiniaceae</taxon>
        <taxon>Serratia</taxon>
    </lineage>
</organism>
<reference evidence="5" key="1">
    <citation type="submission" date="2023-01" db="EMBL/GenBank/DDBJ databases">
        <title>Genomic dissection of endemic carbapenem resistance: metallo-beta-lactamase gene dissemination through clonal, plasmid and integron transfer pathways.</title>
        <authorList>
            <person name="Macesic N."/>
        </authorList>
    </citation>
    <scope>NUCLEOTIDE SEQUENCE</scope>
    <source>
        <strain evidence="5">CPO382</strain>
    </source>
</reference>
<keyword evidence="1" id="KW-0805">Transcription regulation</keyword>
<evidence type="ECO:0000256" key="1">
    <source>
        <dbReference type="ARBA" id="ARBA00023015"/>
    </source>
</evidence>
<dbReference type="CDD" id="cd06529">
    <property type="entry name" value="S24_LexA-like"/>
    <property type="match status" value="1"/>
</dbReference>
<proteinExistence type="predicted"/>
<feature type="domain" description="HTH cro/C1-type" evidence="4">
    <location>
        <begin position="13"/>
        <end position="67"/>
    </location>
</feature>
<accession>A0ABT7GKA1</accession>
<dbReference type="Pfam" id="PF01381">
    <property type="entry name" value="HTH_3"/>
    <property type="match status" value="1"/>
</dbReference>
<dbReference type="EMBL" id="JARTOI010000126">
    <property type="protein sequence ID" value="MDK5174225.1"/>
    <property type="molecule type" value="Genomic_DNA"/>
</dbReference>
<dbReference type="Pfam" id="PF00717">
    <property type="entry name" value="Peptidase_S24"/>
    <property type="match status" value="1"/>
</dbReference>
<keyword evidence="2" id="KW-0238">DNA-binding</keyword>
<dbReference type="InterPro" id="IPR010982">
    <property type="entry name" value="Lambda_DNA-bd_dom_sf"/>
</dbReference>
<dbReference type="CDD" id="cd00093">
    <property type="entry name" value="HTH_XRE"/>
    <property type="match status" value="1"/>
</dbReference>
<evidence type="ECO:0000313" key="5">
    <source>
        <dbReference type="EMBL" id="MDK5174225.1"/>
    </source>
</evidence>
<gene>
    <name evidence="5" type="ORF">P9921_27850</name>
</gene>
<dbReference type="InterPro" id="IPR039418">
    <property type="entry name" value="LexA-like"/>
</dbReference>
<dbReference type="Gene3D" id="2.10.109.10">
    <property type="entry name" value="Umud Fragment, subunit A"/>
    <property type="match status" value="1"/>
</dbReference>
<dbReference type="PROSITE" id="PS50943">
    <property type="entry name" value="HTH_CROC1"/>
    <property type="match status" value="1"/>
</dbReference>
<dbReference type="SUPFAM" id="SSF47413">
    <property type="entry name" value="lambda repressor-like DNA-binding domains"/>
    <property type="match status" value="1"/>
</dbReference>
<dbReference type="Gene3D" id="1.10.260.40">
    <property type="entry name" value="lambda repressor-like DNA-binding domains"/>
    <property type="match status" value="1"/>
</dbReference>
<keyword evidence="3" id="KW-0804">Transcription</keyword>
<evidence type="ECO:0000256" key="3">
    <source>
        <dbReference type="ARBA" id="ARBA00023163"/>
    </source>
</evidence>
<sequence>MFSNNDMRVGEKIRLLRKQQKYTLNELALLVDSDVGNLSRLERGIQGYSDQLLRKIAKALDVPVAVLFSSDDSESTVDPYSIGSLNRREEDNVYRVDVLNVSASAGDGSPSKDIVEVVRSIEYDVDQAKSIFGNIPQRSVKLINVRGDSMQGTIEPGDLIFVDIRVNYFDGDGIYVFDFNGDTFVKRLQKVKNDLFVISDNPKYREWSINQEEASMLHVSGRVMLSQSQQFRRHG</sequence>
<evidence type="ECO:0000313" key="6">
    <source>
        <dbReference type="Proteomes" id="UP001174748"/>
    </source>
</evidence>
<evidence type="ECO:0000259" key="4">
    <source>
        <dbReference type="PROSITE" id="PS50943"/>
    </source>
</evidence>
<dbReference type="PANTHER" id="PTHR40661:SF3">
    <property type="entry name" value="FELS-1 PROPHAGE TRANSCRIPTIONAL REGULATOR"/>
    <property type="match status" value="1"/>
</dbReference>
<dbReference type="PANTHER" id="PTHR40661">
    <property type="match status" value="1"/>
</dbReference>
<keyword evidence="6" id="KW-1185">Reference proteome</keyword>
<dbReference type="InterPro" id="IPR001387">
    <property type="entry name" value="Cro/C1-type_HTH"/>
</dbReference>
<name>A0ABT7GKA1_9GAMM</name>
<evidence type="ECO:0000256" key="2">
    <source>
        <dbReference type="ARBA" id="ARBA00023125"/>
    </source>
</evidence>
<dbReference type="SUPFAM" id="SSF51306">
    <property type="entry name" value="LexA/Signal peptidase"/>
    <property type="match status" value="1"/>
</dbReference>
<comment type="caution">
    <text evidence="5">The sequence shown here is derived from an EMBL/GenBank/DDBJ whole genome shotgun (WGS) entry which is preliminary data.</text>
</comment>
<dbReference type="Proteomes" id="UP001174748">
    <property type="component" value="Unassembled WGS sequence"/>
</dbReference>